<accession>A0AAE4K5V9</accession>
<reference evidence="1" key="1">
    <citation type="submission" date="2023-02" db="EMBL/GenBank/DDBJ databases">
        <title>Description of Herbaspirillum huttiense subsp. nephrolepsisexaltata and Herbaspirillum huttiense subsp. lycopersicon.</title>
        <authorList>
            <person name="Poudel M."/>
            <person name="Sharma A."/>
            <person name="Goss E."/>
            <person name="Tapia J.H."/>
            <person name="Harmon C.M."/>
            <person name="Jones J.B."/>
        </authorList>
    </citation>
    <scope>NUCLEOTIDE SEQUENCE</scope>
    <source>
        <strain evidence="1">NC40101</strain>
    </source>
</reference>
<name>A0AAE4K5V9_9BURK</name>
<proteinExistence type="predicted"/>
<comment type="caution">
    <text evidence="1">The sequence shown here is derived from an EMBL/GenBank/DDBJ whole genome shotgun (WGS) entry which is preliminary data.</text>
</comment>
<dbReference type="EMBL" id="JAVRAA010000005">
    <property type="protein sequence ID" value="MDT0337366.1"/>
    <property type="molecule type" value="Genomic_DNA"/>
</dbReference>
<dbReference type="RefSeq" id="WP_284076835.1">
    <property type="nucleotide sequence ID" value="NZ_JAVLSM010000007.1"/>
</dbReference>
<protein>
    <submittedName>
        <fullName evidence="1">Uncharacterized protein</fullName>
    </submittedName>
</protein>
<sequence length="109" mass="11453">MNKDQLYSDTCKLASDLTAHSWAPKPPLDSGDQKKLRTLGNKVGELAAALRNAHPSTVDPAKIDTAAISNATARTVLASMLPAGNANMVKDDVWSAINRASTDLAAVLP</sequence>
<organism evidence="1">
    <name type="scientific">Herbaspirillum huttiense subsp. nephrolepidis</name>
    <dbReference type="NCBI Taxonomy" id="3075126"/>
    <lineage>
        <taxon>Bacteria</taxon>
        <taxon>Pseudomonadati</taxon>
        <taxon>Pseudomonadota</taxon>
        <taxon>Betaproteobacteria</taxon>
        <taxon>Burkholderiales</taxon>
        <taxon>Oxalobacteraceae</taxon>
        <taxon>Herbaspirillum</taxon>
    </lineage>
</organism>
<gene>
    <name evidence="1" type="ORF">RJN63_11050</name>
</gene>
<evidence type="ECO:0000313" key="1">
    <source>
        <dbReference type="EMBL" id="MDT0337366.1"/>
    </source>
</evidence>
<dbReference type="AlphaFoldDB" id="A0AAE4K5V9"/>